<evidence type="ECO:0000256" key="1">
    <source>
        <dbReference type="SAM" id="SignalP"/>
    </source>
</evidence>
<name>A0ABX8MNT2_9PSED</name>
<sequence>MLIKNRLQALRLGLLRQRYSVACLGGALLLAASQTSQGAPQQDYWYLQTSAYTQHWKHDPDHNNHQDLAGLERNYADGQLWGLSTFRNSFSQRSYYAYAGKAWENASWPVYAKLSGGLIQGYKGKYKDKIPLNHFGVAPALIPAIGAHYGPLGTEVVLLGSAAMMVNLGYRF</sequence>
<organism evidence="2 3">
    <name type="scientific">Pseudomonas sessilinigenes</name>
    <dbReference type="NCBI Taxonomy" id="658629"/>
    <lineage>
        <taxon>Bacteria</taxon>
        <taxon>Pseudomonadati</taxon>
        <taxon>Pseudomonadota</taxon>
        <taxon>Gammaproteobacteria</taxon>
        <taxon>Pseudomonadales</taxon>
        <taxon>Pseudomonadaceae</taxon>
        <taxon>Pseudomonas</taxon>
    </lineage>
</organism>
<dbReference type="RefSeq" id="WP_124347674.1">
    <property type="nucleotide sequence ID" value="NZ_CP027706.1"/>
</dbReference>
<keyword evidence="1" id="KW-0732">Signal</keyword>
<feature type="signal peptide" evidence="1">
    <location>
        <begin position="1"/>
        <end position="38"/>
    </location>
</feature>
<evidence type="ECO:0000313" key="2">
    <source>
        <dbReference type="EMBL" id="QXH39325.1"/>
    </source>
</evidence>
<dbReference type="EMBL" id="CP077074">
    <property type="protein sequence ID" value="QXH39325.1"/>
    <property type="molecule type" value="Genomic_DNA"/>
</dbReference>
<protein>
    <submittedName>
        <fullName evidence="2">Sn-glycerol-3-phosphate transporter</fullName>
    </submittedName>
</protein>
<keyword evidence="3" id="KW-1185">Reference proteome</keyword>
<evidence type="ECO:0000313" key="3">
    <source>
        <dbReference type="Proteomes" id="UP000693952"/>
    </source>
</evidence>
<proteinExistence type="predicted"/>
<gene>
    <name evidence="2" type="ORF">KSS89_24305</name>
</gene>
<reference evidence="2" key="1">
    <citation type="submission" date="2021-06" db="EMBL/GenBank/DDBJ databases">
        <title>Updating the genus Pseudomonas: Description of 43 new species and partition of the Pseudomonas putida group.</title>
        <authorList>
            <person name="Girard L."/>
            <person name="Lood C."/>
            <person name="Vandamme P."/>
            <person name="Rokni-Zadeh H."/>
            <person name="van Noort V."/>
            <person name="Hofte M."/>
            <person name="Lavigne R."/>
            <person name="De Mot R."/>
        </authorList>
    </citation>
    <scope>NUCLEOTIDE SEQUENCE</scope>
    <source>
        <strain evidence="2">CMR12a</strain>
    </source>
</reference>
<dbReference type="Proteomes" id="UP000693952">
    <property type="component" value="Chromosome"/>
</dbReference>
<feature type="chain" id="PRO_5047546199" evidence="1">
    <location>
        <begin position="39"/>
        <end position="172"/>
    </location>
</feature>
<accession>A0ABX8MNT2</accession>